<organism evidence="2 3">
    <name type="scientific">Paenibacillus endophyticus</name>
    <dbReference type="NCBI Taxonomy" id="1294268"/>
    <lineage>
        <taxon>Bacteria</taxon>
        <taxon>Bacillati</taxon>
        <taxon>Bacillota</taxon>
        <taxon>Bacilli</taxon>
        <taxon>Bacillales</taxon>
        <taxon>Paenibacillaceae</taxon>
        <taxon>Paenibacillus</taxon>
    </lineage>
</organism>
<dbReference type="AlphaFoldDB" id="A0A7W5CC53"/>
<dbReference type="InterPro" id="IPR001296">
    <property type="entry name" value="Glyco_trans_1"/>
</dbReference>
<feature type="domain" description="Glycosyl transferase family 1" evidence="1">
    <location>
        <begin position="142"/>
        <end position="268"/>
    </location>
</feature>
<sequence length="328" mass="37229">MRIAQISNNTIPVPPKDYGGTQREVYYLTEELLRRGHKVYLFAKKGTSARSTKTFYYPSNDAKEQLAFIKKNLPDGIDFIHDHYGIVAKANPPIPTIRSSHSKGVTGVQIPVYVSKKIWSKYGDRKGFFVHNGIRMKDYTFRKKKKKHLLFLGRIMKEKGTHLAVKVAKKTGKDLILAGPIHDNKYFKSKIQPHLNKHIRYVGPVGGKKKQQLLSEASCVLFTSTWDEPFGLVLIEAMACGTPALGFKKGGAVPEVLKGMPALICKNTKSMIAKAKHPKKLPSARACRRYVKTNFSDRAMTSKFLKLYKKIIMEKQYKLNKQSTWNEI</sequence>
<dbReference type="Gene3D" id="3.40.50.2000">
    <property type="entry name" value="Glycogen Phosphorylase B"/>
    <property type="match status" value="2"/>
</dbReference>
<name>A0A7W5CC53_9BACL</name>
<dbReference type="RefSeq" id="WP_183569225.1">
    <property type="nucleotide sequence ID" value="NZ_CBCSLB010000002.1"/>
</dbReference>
<keyword evidence="2" id="KW-0808">Transferase</keyword>
<proteinExistence type="predicted"/>
<dbReference type="GO" id="GO:0016757">
    <property type="term" value="F:glycosyltransferase activity"/>
    <property type="evidence" value="ECO:0007669"/>
    <property type="project" value="InterPro"/>
</dbReference>
<dbReference type="PANTHER" id="PTHR12526">
    <property type="entry name" value="GLYCOSYLTRANSFERASE"/>
    <property type="match status" value="1"/>
</dbReference>
<comment type="caution">
    <text evidence="2">The sequence shown here is derived from an EMBL/GenBank/DDBJ whole genome shotgun (WGS) entry which is preliminary data.</text>
</comment>
<reference evidence="2 3" key="1">
    <citation type="submission" date="2020-08" db="EMBL/GenBank/DDBJ databases">
        <title>Genomic Encyclopedia of Type Strains, Phase III (KMG-III): the genomes of soil and plant-associated and newly described type strains.</title>
        <authorList>
            <person name="Whitman W."/>
        </authorList>
    </citation>
    <scope>NUCLEOTIDE SEQUENCE [LARGE SCALE GENOMIC DNA]</scope>
    <source>
        <strain evidence="2 3">CECT 8234</strain>
    </source>
</reference>
<dbReference type="Proteomes" id="UP000518605">
    <property type="component" value="Unassembled WGS sequence"/>
</dbReference>
<evidence type="ECO:0000313" key="2">
    <source>
        <dbReference type="EMBL" id="MBB3154970.1"/>
    </source>
</evidence>
<keyword evidence="3" id="KW-1185">Reference proteome</keyword>
<evidence type="ECO:0000259" key="1">
    <source>
        <dbReference type="Pfam" id="PF00534"/>
    </source>
</evidence>
<protein>
    <submittedName>
        <fullName evidence="2">Glycosyltransferase involved in cell wall biosynthesis</fullName>
    </submittedName>
</protein>
<dbReference type="EMBL" id="JACHXW010000020">
    <property type="protein sequence ID" value="MBB3154970.1"/>
    <property type="molecule type" value="Genomic_DNA"/>
</dbReference>
<dbReference type="Pfam" id="PF00534">
    <property type="entry name" value="Glycos_transf_1"/>
    <property type="match status" value="1"/>
</dbReference>
<evidence type="ECO:0000313" key="3">
    <source>
        <dbReference type="Proteomes" id="UP000518605"/>
    </source>
</evidence>
<dbReference type="SUPFAM" id="SSF53756">
    <property type="entry name" value="UDP-Glycosyltransferase/glycogen phosphorylase"/>
    <property type="match status" value="1"/>
</dbReference>
<accession>A0A7W5CC53</accession>
<gene>
    <name evidence="2" type="ORF">FHS16_005069</name>
</gene>
<dbReference type="PANTHER" id="PTHR12526:SF595">
    <property type="entry name" value="BLL5217 PROTEIN"/>
    <property type="match status" value="1"/>
</dbReference>